<evidence type="ECO:0000313" key="2">
    <source>
        <dbReference type="Proteomes" id="UP000094065"/>
    </source>
</evidence>
<name>A0A1E3HM77_9TREE</name>
<organism evidence="1 2">
    <name type="scientific">Cryptococcus amylolentus CBS 6039</name>
    <dbReference type="NCBI Taxonomy" id="1295533"/>
    <lineage>
        <taxon>Eukaryota</taxon>
        <taxon>Fungi</taxon>
        <taxon>Dikarya</taxon>
        <taxon>Basidiomycota</taxon>
        <taxon>Agaricomycotina</taxon>
        <taxon>Tremellomycetes</taxon>
        <taxon>Tremellales</taxon>
        <taxon>Cryptococcaceae</taxon>
        <taxon>Cryptococcus</taxon>
    </lineage>
</organism>
<proteinExistence type="predicted"/>
<dbReference type="GeneID" id="30155921"/>
<accession>A0A1E3HM77</accession>
<dbReference type="RefSeq" id="XP_018992670.1">
    <property type="nucleotide sequence ID" value="XM_019138727.1"/>
</dbReference>
<keyword evidence="2" id="KW-1185">Reference proteome</keyword>
<dbReference type="EMBL" id="AWGJ01000007">
    <property type="protein sequence ID" value="ODN77434.1"/>
    <property type="molecule type" value="Genomic_DNA"/>
</dbReference>
<dbReference type="Proteomes" id="UP000094065">
    <property type="component" value="Unassembled WGS sequence"/>
</dbReference>
<reference evidence="1 2" key="1">
    <citation type="submission" date="2016-06" db="EMBL/GenBank/DDBJ databases">
        <title>Evolution of pathogenesis and genome organization in the Tremellales.</title>
        <authorList>
            <person name="Cuomo C."/>
            <person name="Litvintseva A."/>
            <person name="Heitman J."/>
            <person name="Chen Y."/>
            <person name="Sun S."/>
            <person name="Springer D."/>
            <person name="Dromer F."/>
            <person name="Young S."/>
            <person name="Zeng Q."/>
            <person name="Chapman S."/>
            <person name="Gujja S."/>
            <person name="Saif S."/>
            <person name="Birren B."/>
        </authorList>
    </citation>
    <scope>NUCLEOTIDE SEQUENCE [LARGE SCALE GENOMIC DNA]</scope>
    <source>
        <strain evidence="1 2">CBS 6039</strain>
    </source>
</reference>
<gene>
    <name evidence="1" type="ORF">L202_04612</name>
</gene>
<comment type="caution">
    <text evidence="1">The sequence shown here is derived from an EMBL/GenBank/DDBJ whole genome shotgun (WGS) entry which is preliminary data.</text>
</comment>
<protein>
    <submittedName>
        <fullName evidence="1">Uncharacterized protein</fullName>
    </submittedName>
</protein>
<sequence length="354" mass="39183">MALPTPSSAIHLAHLHQTQPSHPPPTSASLTTLLPLQAVHDDILDCLLEIAPWTYLSLSRTIREDGKARLSAPIDFDGPLLSRLYDTIQGRQDVRWLYRVTWSHTVRFPTYRLFAMTACLLGQAERQRWGQRQPAEARYPCRDFPTSLFARATCIEITIDENASLSLLYQQISAELDPSNSVSGINDIGLHLGSDWQDLAICLSDNLLRANNDDKIGDGFTGFHCFDTHVCMKYVFHTYKVTFLLAISDINFPNPSSLSPILLLQLLESACDASHTVDDVISIDIPTSGDLRRVAIGAIVQLVAGTPGHPDHGPGVQVTLQVGEGVGDEVWEAVSPRVSARRLARLKDMFCFKD</sequence>
<dbReference type="AlphaFoldDB" id="A0A1E3HM77"/>
<evidence type="ECO:0000313" key="1">
    <source>
        <dbReference type="EMBL" id="ODN77434.1"/>
    </source>
</evidence>
<dbReference type="OrthoDB" id="10381372at2759"/>